<dbReference type="InterPro" id="IPR046956">
    <property type="entry name" value="RLP23-like"/>
</dbReference>
<feature type="region of interest" description="Disordered" evidence="12">
    <location>
        <begin position="1"/>
        <end position="21"/>
    </location>
</feature>
<evidence type="ECO:0000256" key="8">
    <source>
        <dbReference type="ARBA" id="ARBA00022989"/>
    </source>
</evidence>
<dbReference type="Pfam" id="PF00560">
    <property type="entry name" value="LRR_1"/>
    <property type="match status" value="7"/>
</dbReference>
<dbReference type="PRINTS" id="PR00019">
    <property type="entry name" value="LEURICHRPT"/>
</dbReference>
<keyword evidence="9 13" id="KW-0472">Membrane</keyword>
<feature type="transmembrane region" description="Helical" evidence="13">
    <location>
        <begin position="556"/>
        <end position="577"/>
    </location>
</feature>
<dbReference type="SMART" id="SM00369">
    <property type="entry name" value="LRR_TYP"/>
    <property type="match status" value="6"/>
</dbReference>
<dbReference type="FunFam" id="3.80.10.10:FF:000095">
    <property type="entry name" value="LRR receptor-like serine/threonine-protein kinase GSO1"/>
    <property type="match status" value="1"/>
</dbReference>
<evidence type="ECO:0000256" key="12">
    <source>
        <dbReference type="SAM" id="MobiDB-lite"/>
    </source>
</evidence>
<keyword evidence="6" id="KW-0732">Signal</keyword>
<dbReference type="PANTHER" id="PTHR48063:SF98">
    <property type="entry name" value="LRR RECEPTOR-LIKE SERINE_THREONINE-PROTEIN KINASE FLS2"/>
    <property type="match status" value="1"/>
</dbReference>
<reference evidence="14" key="1">
    <citation type="submission" date="2018-10" db="EMBL/GenBank/DDBJ databases">
        <title>Population genomic analysis revealed the cold adaptation of white poplar.</title>
        <authorList>
            <person name="Liu Y.-J."/>
        </authorList>
    </citation>
    <scope>NUCLEOTIDE SEQUENCE [LARGE SCALE GENOMIC DNA]</scope>
    <source>
        <strain evidence="14">PAL-ZL1</strain>
    </source>
</reference>
<dbReference type="EMBL" id="RCHU01000459">
    <property type="protein sequence ID" value="TKS04433.1"/>
    <property type="molecule type" value="Genomic_DNA"/>
</dbReference>
<keyword evidence="7" id="KW-0677">Repeat</keyword>
<evidence type="ECO:0000313" key="14">
    <source>
        <dbReference type="EMBL" id="TKS04433.1"/>
    </source>
</evidence>
<evidence type="ECO:0008006" key="15">
    <source>
        <dbReference type="Google" id="ProtNLM"/>
    </source>
</evidence>
<dbReference type="GO" id="GO:0005886">
    <property type="term" value="C:plasma membrane"/>
    <property type="evidence" value="ECO:0007669"/>
    <property type="project" value="UniProtKB-SubCell"/>
</dbReference>
<keyword evidence="5 13" id="KW-0812">Transmembrane</keyword>
<sequence length="580" mass="64401">METATQNPPQHCIKDPVDSPANTNITISDHHDLLPQLQSLQQSFDTIQSKSSLMEENLLLQHERDDALRNNSQLNLVIQEVSKEREPFRDQGNYFNSSIHNWLSSFSHLQFLNLGSNNFQGTISNSIWNLTSAVNLDLSNNNLEGGIPTSRLEFLDLIGCQLSGHLNSRLGLLKSLVTLHLRANSIPGPLPEPLGDLSSLRLPSNLFEGVVSEDSFANLTKSRELDASRNQLAFFILEIIFCTERYQIVKRQWQNLVAVNLGNNRLTGDIPNSIGTLRFLQSLDLENNSISGQIPLSLENCTNWEFLHLAENHVAGNIPSWIGGSLSKMKVIILRSNNFNGSVPEEICRLASLQILDLAHNKLSGNIPRCINNFSVMTTMSEHSSNGISYSISMGGFYENAVLVMKRKIVKYGTILNIVRSMDLSSNNLPGEIPEEVTSLIILQSLNLSHNHFHRIIPENIGAMGSLESLDFSVNQLVGEIPSSTSRLTFLNYLNLSYKNLKGKIPSSTQLQSFDASSFLGNALWGAPLEENCTVVNETYAKEGGEGQGNKELNGVYVSMELGFVVSFLLTFGFLVIKRR</sequence>
<keyword evidence="10" id="KW-0675">Receptor</keyword>
<evidence type="ECO:0000256" key="7">
    <source>
        <dbReference type="ARBA" id="ARBA00022737"/>
    </source>
</evidence>
<name>A0A4U5Q397_POPAL</name>
<dbReference type="Pfam" id="PF13855">
    <property type="entry name" value="LRR_8"/>
    <property type="match status" value="1"/>
</dbReference>
<evidence type="ECO:0000256" key="9">
    <source>
        <dbReference type="ARBA" id="ARBA00023136"/>
    </source>
</evidence>
<dbReference type="Gene3D" id="3.80.10.10">
    <property type="entry name" value="Ribonuclease Inhibitor"/>
    <property type="match status" value="3"/>
</dbReference>
<evidence type="ECO:0000256" key="3">
    <source>
        <dbReference type="ARBA" id="ARBA00022475"/>
    </source>
</evidence>
<evidence type="ECO:0000256" key="11">
    <source>
        <dbReference type="ARBA" id="ARBA00023180"/>
    </source>
</evidence>
<dbReference type="InterPro" id="IPR032675">
    <property type="entry name" value="LRR_dom_sf"/>
</dbReference>
<evidence type="ECO:0000256" key="10">
    <source>
        <dbReference type="ARBA" id="ARBA00023170"/>
    </source>
</evidence>
<comment type="caution">
    <text evidence="14">The sequence shown here is derived from an EMBL/GenBank/DDBJ whole genome shotgun (WGS) entry which is preliminary data.</text>
</comment>
<dbReference type="STRING" id="43335.A0A4U5Q397"/>
<accession>A0A4U5Q397</accession>
<evidence type="ECO:0000256" key="13">
    <source>
        <dbReference type="SAM" id="Phobius"/>
    </source>
</evidence>
<keyword evidence="3" id="KW-1003">Cell membrane</keyword>
<evidence type="ECO:0000256" key="5">
    <source>
        <dbReference type="ARBA" id="ARBA00022692"/>
    </source>
</evidence>
<evidence type="ECO:0000256" key="2">
    <source>
        <dbReference type="ARBA" id="ARBA00009592"/>
    </source>
</evidence>
<evidence type="ECO:0000256" key="4">
    <source>
        <dbReference type="ARBA" id="ARBA00022614"/>
    </source>
</evidence>
<protein>
    <recommendedName>
        <fullName evidence="15">LRR receptor-like serine/threonine-protein kinase</fullName>
    </recommendedName>
</protein>
<organism evidence="14">
    <name type="scientific">Populus alba</name>
    <name type="common">White poplar</name>
    <dbReference type="NCBI Taxonomy" id="43335"/>
    <lineage>
        <taxon>Eukaryota</taxon>
        <taxon>Viridiplantae</taxon>
        <taxon>Streptophyta</taxon>
        <taxon>Embryophyta</taxon>
        <taxon>Tracheophyta</taxon>
        <taxon>Spermatophyta</taxon>
        <taxon>Magnoliopsida</taxon>
        <taxon>eudicotyledons</taxon>
        <taxon>Gunneridae</taxon>
        <taxon>Pentapetalae</taxon>
        <taxon>rosids</taxon>
        <taxon>fabids</taxon>
        <taxon>Malpighiales</taxon>
        <taxon>Salicaceae</taxon>
        <taxon>Saliceae</taxon>
        <taxon>Populus</taxon>
    </lineage>
</organism>
<dbReference type="AlphaFoldDB" id="A0A4U5Q397"/>
<evidence type="ECO:0000256" key="1">
    <source>
        <dbReference type="ARBA" id="ARBA00004251"/>
    </source>
</evidence>
<dbReference type="InterPro" id="IPR001611">
    <property type="entry name" value="Leu-rich_rpt"/>
</dbReference>
<comment type="similarity">
    <text evidence="2">Belongs to the RLP family.</text>
</comment>
<keyword evidence="4" id="KW-0433">Leucine-rich repeat</keyword>
<comment type="subcellular location">
    <subcellularLocation>
        <location evidence="1">Cell membrane</location>
        <topology evidence="1">Single-pass type I membrane protein</topology>
    </subcellularLocation>
</comment>
<dbReference type="SUPFAM" id="SSF52058">
    <property type="entry name" value="L domain-like"/>
    <property type="match status" value="1"/>
</dbReference>
<proteinExistence type="inferred from homology"/>
<keyword evidence="11" id="KW-0325">Glycoprotein</keyword>
<evidence type="ECO:0000256" key="6">
    <source>
        <dbReference type="ARBA" id="ARBA00022729"/>
    </source>
</evidence>
<dbReference type="InterPro" id="IPR003591">
    <property type="entry name" value="Leu-rich_rpt_typical-subtyp"/>
</dbReference>
<gene>
    <name evidence="14" type="ORF">D5086_0000141580</name>
</gene>
<keyword evidence="8 13" id="KW-1133">Transmembrane helix</keyword>
<dbReference type="PANTHER" id="PTHR48063">
    <property type="entry name" value="LRR RECEPTOR-LIKE KINASE"/>
    <property type="match status" value="1"/>
</dbReference>